<reference evidence="2" key="1">
    <citation type="submission" date="2021-01" db="EMBL/GenBank/DDBJ databases">
        <authorList>
            <person name="Corre E."/>
            <person name="Pelletier E."/>
            <person name="Niang G."/>
            <person name="Scheremetjew M."/>
            <person name="Finn R."/>
            <person name="Kale V."/>
            <person name="Holt S."/>
            <person name="Cochrane G."/>
            <person name="Meng A."/>
            <person name="Brown T."/>
            <person name="Cohen L."/>
        </authorList>
    </citation>
    <scope>NUCLEOTIDE SEQUENCE</scope>
    <source>
        <strain evidence="2">SL-175</strain>
    </source>
</reference>
<sequence>MGATITDGPGCSANVAGALPLPVLLLVLLPVLYRVASGASITATEEGSAQPLGLAMVIGRPHSSMPLSWMAAAAISSVRSWINAYFRSKAICTWITGLKSGF</sequence>
<proteinExistence type="predicted"/>
<dbReference type="EMBL" id="HBFC01036880">
    <property type="protein sequence ID" value="CAD8722721.1"/>
    <property type="molecule type" value="Transcribed_RNA"/>
</dbReference>
<gene>
    <name evidence="2" type="ORF">MANT1106_LOCUS21935</name>
    <name evidence="3" type="ORF">MANT1106_LOCUS21936</name>
</gene>
<protein>
    <submittedName>
        <fullName evidence="2">Uncharacterized protein</fullName>
    </submittedName>
</protein>
<dbReference type="EMBL" id="HBFC01036879">
    <property type="protein sequence ID" value="CAD8722720.1"/>
    <property type="molecule type" value="Transcribed_RNA"/>
</dbReference>
<feature type="transmembrane region" description="Helical" evidence="1">
    <location>
        <begin position="12"/>
        <end position="33"/>
    </location>
</feature>
<accession>A0A6U3KDU6</accession>
<evidence type="ECO:0000313" key="2">
    <source>
        <dbReference type="EMBL" id="CAD8722720.1"/>
    </source>
</evidence>
<keyword evidence="1" id="KW-0472">Membrane</keyword>
<keyword evidence="1" id="KW-0812">Transmembrane</keyword>
<organism evidence="2">
    <name type="scientific">Mantoniella antarctica</name>
    <dbReference type="NCBI Taxonomy" id="81844"/>
    <lineage>
        <taxon>Eukaryota</taxon>
        <taxon>Viridiplantae</taxon>
        <taxon>Chlorophyta</taxon>
        <taxon>Mamiellophyceae</taxon>
        <taxon>Mamiellales</taxon>
        <taxon>Mamiellaceae</taxon>
        <taxon>Mantoniella</taxon>
    </lineage>
</organism>
<evidence type="ECO:0000256" key="1">
    <source>
        <dbReference type="SAM" id="Phobius"/>
    </source>
</evidence>
<evidence type="ECO:0000313" key="3">
    <source>
        <dbReference type="EMBL" id="CAD8722721.1"/>
    </source>
</evidence>
<name>A0A6U3KDU6_9CHLO</name>
<dbReference type="AlphaFoldDB" id="A0A6U3KDU6"/>
<keyword evidence="1" id="KW-1133">Transmembrane helix</keyword>